<evidence type="ECO:0000256" key="4">
    <source>
        <dbReference type="ARBA" id="ARBA00022723"/>
    </source>
</evidence>
<comment type="cofactor">
    <cofactor evidence="10">
        <name>Zn(2+)</name>
        <dbReference type="ChEBI" id="CHEBI:29105"/>
    </cofactor>
    <text evidence="10">Binds 1 zinc ion per subunit.</text>
</comment>
<reference evidence="13 14" key="1">
    <citation type="submission" date="2013-09" db="EMBL/GenBank/DDBJ databases">
        <title>Whole genome sequencing of Halarchaeum acidiphilum strain MH1-52-1.</title>
        <authorList>
            <person name="Shimane Y."/>
            <person name="Minegishi H."/>
            <person name="Nishi S."/>
            <person name="Echigo A."/>
            <person name="Shuto A."/>
            <person name="Konishi M."/>
            <person name="Ito T."/>
            <person name="Ohkuma M."/>
            <person name="Ohta Y."/>
            <person name="Nagano Y."/>
            <person name="Tsubouchi T."/>
            <person name="Mori K."/>
            <person name="Usui K."/>
            <person name="Kamekura M."/>
            <person name="Usami R."/>
            <person name="Takaki Y."/>
            <person name="Hatada Y."/>
        </authorList>
    </citation>
    <scope>NUCLEOTIDE SEQUENCE [LARGE SCALE GENOMIC DNA]</scope>
    <source>
        <strain evidence="13 14">JCM 16109</strain>
    </source>
</reference>
<dbReference type="Gene3D" id="3.30.2010.10">
    <property type="entry name" value="Metalloproteases ('zincins'), catalytic domain"/>
    <property type="match status" value="1"/>
</dbReference>
<dbReference type="OrthoDB" id="28389at2157"/>
<dbReference type="GO" id="GO:0006508">
    <property type="term" value="P:proteolysis"/>
    <property type="evidence" value="ECO:0007669"/>
    <property type="project" value="UniProtKB-KW"/>
</dbReference>
<dbReference type="PANTHER" id="PTHR43221">
    <property type="entry name" value="PROTEASE HTPX"/>
    <property type="match status" value="1"/>
</dbReference>
<keyword evidence="14" id="KW-1185">Reference proteome</keyword>
<evidence type="ECO:0000256" key="9">
    <source>
        <dbReference type="ARBA" id="ARBA00023136"/>
    </source>
</evidence>
<evidence type="ECO:0000256" key="6">
    <source>
        <dbReference type="ARBA" id="ARBA00022833"/>
    </source>
</evidence>
<protein>
    <submittedName>
        <fullName evidence="13">Heat shock protein HtpX</fullName>
    </submittedName>
</protein>
<keyword evidence="13" id="KW-0346">Stress response</keyword>
<comment type="caution">
    <text evidence="13">The sequence shown here is derived from an EMBL/GenBank/DDBJ whole genome shotgun (WGS) entry which is preliminary data.</text>
</comment>
<dbReference type="Proteomes" id="UP000016986">
    <property type="component" value="Unassembled WGS sequence"/>
</dbReference>
<feature type="domain" description="Peptidase M48" evidence="12">
    <location>
        <begin position="45"/>
        <end position="288"/>
    </location>
</feature>
<dbReference type="InterPro" id="IPR050083">
    <property type="entry name" value="HtpX_protease"/>
</dbReference>
<comment type="similarity">
    <text evidence="10">Belongs to the peptidase M48 family.</text>
</comment>
<gene>
    <name evidence="13" type="ORF">MBEHAL_0434</name>
</gene>
<accession>U3A1Z1</accession>
<evidence type="ECO:0000256" key="7">
    <source>
        <dbReference type="ARBA" id="ARBA00022989"/>
    </source>
</evidence>
<sequence>MRTPVAAALAVAALGTLGALAYRLPDRLVERPDAVRPATRDRNADGRLRAILTRVCQSADTAPPDLRVAETAAPLAYTVGVRSTDATVVVSTGLLDALDDDEVAAVLAHEVSHVKHRDVAVTTVASFPAAVAATVQSFADRQWADLADRGGGHPYAAFLGLLTVLCYAVAGVFRVVGAVLVRGLSRTREFAADRGAVAITGDPAALAAALRTLDGAAPPDEDFRESLGLLARFSVTPLAGPADGPVTLGPDGEREATYANAFAGLRERFAGVLATHPPTADRVAVLASLEREMERR</sequence>
<name>U3A1Z1_9EURY</name>
<dbReference type="Pfam" id="PF01435">
    <property type="entry name" value="Peptidase_M48"/>
    <property type="match status" value="1"/>
</dbReference>
<keyword evidence="4" id="KW-0479">Metal-binding</keyword>
<keyword evidence="2 10" id="KW-0645">Protease</keyword>
<evidence type="ECO:0000259" key="12">
    <source>
        <dbReference type="Pfam" id="PF01435"/>
    </source>
</evidence>
<dbReference type="RefSeq" id="WP_021779679.1">
    <property type="nucleotide sequence ID" value="NZ_BATA01000006.1"/>
</dbReference>
<keyword evidence="8 10" id="KW-0482">Metalloprotease</keyword>
<dbReference type="AlphaFoldDB" id="U3A1Z1"/>
<dbReference type="InterPro" id="IPR001915">
    <property type="entry name" value="Peptidase_M48"/>
</dbReference>
<dbReference type="GO" id="GO:0004222">
    <property type="term" value="F:metalloendopeptidase activity"/>
    <property type="evidence" value="ECO:0007669"/>
    <property type="project" value="InterPro"/>
</dbReference>
<evidence type="ECO:0000256" key="1">
    <source>
        <dbReference type="ARBA" id="ARBA00022475"/>
    </source>
</evidence>
<dbReference type="GO" id="GO:0046872">
    <property type="term" value="F:metal ion binding"/>
    <property type="evidence" value="ECO:0007669"/>
    <property type="project" value="UniProtKB-KW"/>
</dbReference>
<proteinExistence type="inferred from homology"/>
<keyword evidence="6 10" id="KW-0862">Zinc</keyword>
<evidence type="ECO:0000256" key="3">
    <source>
        <dbReference type="ARBA" id="ARBA00022692"/>
    </source>
</evidence>
<evidence type="ECO:0000256" key="2">
    <source>
        <dbReference type="ARBA" id="ARBA00022670"/>
    </source>
</evidence>
<evidence type="ECO:0000256" key="10">
    <source>
        <dbReference type="RuleBase" id="RU003983"/>
    </source>
</evidence>
<evidence type="ECO:0000256" key="8">
    <source>
        <dbReference type="ARBA" id="ARBA00023049"/>
    </source>
</evidence>
<keyword evidence="1" id="KW-1003">Cell membrane</keyword>
<feature type="transmembrane region" description="Helical" evidence="11">
    <location>
        <begin position="155"/>
        <end position="181"/>
    </location>
</feature>
<dbReference type="EMBL" id="BATA01000006">
    <property type="protein sequence ID" value="GAD51674.1"/>
    <property type="molecule type" value="Genomic_DNA"/>
</dbReference>
<dbReference type="PANTHER" id="PTHR43221:SF2">
    <property type="entry name" value="PROTEASE HTPX HOMOLOG"/>
    <property type="match status" value="1"/>
</dbReference>
<keyword evidence="9 11" id="KW-0472">Membrane</keyword>
<evidence type="ECO:0000313" key="14">
    <source>
        <dbReference type="Proteomes" id="UP000016986"/>
    </source>
</evidence>
<organism evidence="13 14">
    <name type="scientific">Halarchaeum acidiphilum MH1-52-1</name>
    <dbReference type="NCBI Taxonomy" id="1261545"/>
    <lineage>
        <taxon>Archaea</taxon>
        <taxon>Methanobacteriati</taxon>
        <taxon>Methanobacteriota</taxon>
        <taxon>Stenosarchaea group</taxon>
        <taxon>Halobacteria</taxon>
        <taxon>Halobacteriales</taxon>
        <taxon>Halobacteriaceae</taxon>
    </lineage>
</organism>
<evidence type="ECO:0000256" key="11">
    <source>
        <dbReference type="SAM" id="Phobius"/>
    </source>
</evidence>
<keyword evidence="5 10" id="KW-0378">Hydrolase</keyword>
<evidence type="ECO:0000313" key="13">
    <source>
        <dbReference type="EMBL" id="GAD51674.1"/>
    </source>
</evidence>
<keyword evidence="7 11" id="KW-1133">Transmembrane helix</keyword>
<keyword evidence="3 11" id="KW-0812">Transmembrane</keyword>
<evidence type="ECO:0000256" key="5">
    <source>
        <dbReference type="ARBA" id="ARBA00022801"/>
    </source>
</evidence>
<dbReference type="eggNOG" id="arCOG01331">
    <property type="taxonomic scope" value="Archaea"/>
</dbReference>